<dbReference type="EMBL" id="CAMPGE010004442">
    <property type="protein sequence ID" value="CAI2363289.1"/>
    <property type="molecule type" value="Genomic_DNA"/>
</dbReference>
<comment type="caution">
    <text evidence="2">The sequence shown here is derived from an EMBL/GenBank/DDBJ whole genome shotgun (WGS) entry which is preliminary data.</text>
</comment>
<keyword evidence="3" id="KW-1185">Reference proteome</keyword>
<accession>A0AAD1UDA1</accession>
<evidence type="ECO:0000313" key="3">
    <source>
        <dbReference type="Proteomes" id="UP001295684"/>
    </source>
</evidence>
<evidence type="ECO:0000256" key="1">
    <source>
        <dbReference type="SAM" id="MobiDB-lite"/>
    </source>
</evidence>
<reference evidence="2" key="1">
    <citation type="submission" date="2023-07" db="EMBL/GenBank/DDBJ databases">
        <authorList>
            <consortium name="AG Swart"/>
            <person name="Singh M."/>
            <person name="Singh A."/>
            <person name="Seah K."/>
            <person name="Emmerich C."/>
        </authorList>
    </citation>
    <scope>NUCLEOTIDE SEQUENCE</scope>
    <source>
        <strain evidence="2">DP1</strain>
    </source>
</reference>
<sequence length="155" mass="17393">MSFRSGNPSCYSKTFTPDPFQGSGPTAQRSSKVVSSHMNKSCEIGLNTVKHASTRWNRSVRPRVSGRPGDQSSNHRENFCCKPRRATTRLKTTGGWFQKNIETQQRSDLSSSACDYSSVYLNDHMTCEANKAKKVNLKYQVEKSFLICRLCSVGL</sequence>
<organism evidence="2 3">
    <name type="scientific">Euplotes crassus</name>
    <dbReference type="NCBI Taxonomy" id="5936"/>
    <lineage>
        <taxon>Eukaryota</taxon>
        <taxon>Sar</taxon>
        <taxon>Alveolata</taxon>
        <taxon>Ciliophora</taxon>
        <taxon>Intramacronucleata</taxon>
        <taxon>Spirotrichea</taxon>
        <taxon>Hypotrichia</taxon>
        <taxon>Euplotida</taxon>
        <taxon>Euplotidae</taxon>
        <taxon>Moneuplotes</taxon>
    </lineage>
</organism>
<feature type="region of interest" description="Disordered" evidence="1">
    <location>
        <begin position="57"/>
        <end position="78"/>
    </location>
</feature>
<gene>
    <name evidence="2" type="ORF">ECRASSUSDP1_LOCUS4619</name>
</gene>
<dbReference type="AlphaFoldDB" id="A0AAD1UDA1"/>
<proteinExistence type="predicted"/>
<evidence type="ECO:0000313" key="2">
    <source>
        <dbReference type="EMBL" id="CAI2363289.1"/>
    </source>
</evidence>
<name>A0AAD1UDA1_EUPCR</name>
<dbReference type="Proteomes" id="UP001295684">
    <property type="component" value="Unassembled WGS sequence"/>
</dbReference>
<protein>
    <submittedName>
        <fullName evidence="2">Uncharacterized protein</fullName>
    </submittedName>
</protein>